<feature type="region of interest" description="Disordered" evidence="1">
    <location>
        <begin position="126"/>
        <end position="151"/>
    </location>
</feature>
<dbReference type="EMBL" id="CAUYUJ010004275">
    <property type="protein sequence ID" value="CAK0808879.1"/>
    <property type="molecule type" value="Genomic_DNA"/>
</dbReference>
<organism evidence="2 3">
    <name type="scientific">Prorocentrum cordatum</name>
    <dbReference type="NCBI Taxonomy" id="2364126"/>
    <lineage>
        <taxon>Eukaryota</taxon>
        <taxon>Sar</taxon>
        <taxon>Alveolata</taxon>
        <taxon>Dinophyceae</taxon>
        <taxon>Prorocentrales</taxon>
        <taxon>Prorocentraceae</taxon>
        <taxon>Prorocentrum</taxon>
    </lineage>
</organism>
<accession>A0ABN9QUI9</accession>
<name>A0ABN9QUI9_9DINO</name>
<gene>
    <name evidence="2" type="ORF">PCOR1329_LOCUS14325</name>
</gene>
<sequence length="301" mass="31169">RHAPAGGTGSAPVAAAGPAGSPAGTAAGTVAAESASAARCTGAPTPASAEWLAHGIEELAQLQALIVEHKALLRSRGHSLSQQKKDLDPQLAQWMTRANGLHHRIKDAELLASGAAIGGEKFLAQDHRSSPDAERRGGGATGPGHTQVLRDPGMEVRSGALISLPEVSFLSQRQLEDDMLHTTMHNAAFRWFAGRSISGVVRAGGPQQLRAAAAVRGAESADRRDGGACGALPVAGGAVGADPADCEPLRQRRERGQAAPLPPDLRLPGRRATRLRGGPEAAHALRGHPRALRRDAQRPQG</sequence>
<evidence type="ECO:0000313" key="3">
    <source>
        <dbReference type="Proteomes" id="UP001189429"/>
    </source>
</evidence>
<feature type="compositionally biased region" description="Basic and acidic residues" evidence="1">
    <location>
        <begin position="126"/>
        <end position="137"/>
    </location>
</feature>
<feature type="region of interest" description="Disordered" evidence="1">
    <location>
        <begin position="1"/>
        <end position="26"/>
    </location>
</feature>
<comment type="caution">
    <text evidence="2">The sequence shown here is derived from an EMBL/GenBank/DDBJ whole genome shotgun (WGS) entry which is preliminary data.</text>
</comment>
<feature type="compositionally biased region" description="Basic and acidic residues" evidence="1">
    <location>
        <begin position="292"/>
        <end position="301"/>
    </location>
</feature>
<protein>
    <submittedName>
        <fullName evidence="2">Uncharacterized protein</fullName>
    </submittedName>
</protein>
<proteinExistence type="predicted"/>
<feature type="compositionally biased region" description="Low complexity" evidence="1">
    <location>
        <begin position="10"/>
        <end position="26"/>
    </location>
</feature>
<feature type="region of interest" description="Disordered" evidence="1">
    <location>
        <begin position="253"/>
        <end position="301"/>
    </location>
</feature>
<evidence type="ECO:0000256" key="1">
    <source>
        <dbReference type="SAM" id="MobiDB-lite"/>
    </source>
</evidence>
<reference evidence="2" key="1">
    <citation type="submission" date="2023-10" db="EMBL/GenBank/DDBJ databases">
        <authorList>
            <person name="Chen Y."/>
            <person name="Shah S."/>
            <person name="Dougan E. K."/>
            <person name="Thang M."/>
            <person name="Chan C."/>
        </authorList>
    </citation>
    <scope>NUCLEOTIDE SEQUENCE [LARGE SCALE GENOMIC DNA]</scope>
</reference>
<feature type="non-terminal residue" evidence="2">
    <location>
        <position position="1"/>
    </location>
</feature>
<dbReference type="Proteomes" id="UP001189429">
    <property type="component" value="Unassembled WGS sequence"/>
</dbReference>
<feature type="non-terminal residue" evidence="2">
    <location>
        <position position="301"/>
    </location>
</feature>
<keyword evidence="3" id="KW-1185">Reference proteome</keyword>
<evidence type="ECO:0000313" key="2">
    <source>
        <dbReference type="EMBL" id="CAK0808879.1"/>
    </source>
</evidence>